<reference evidence="2 3" key="1">
    <citation type="submission" date="2020-02" db="EMBL/GenBank/DDBJ databases">
        <title>Whole Genome Shotgun Sequence of Streptomyces sp. strain CWH03.</title>
        <authorList>
            <person name="Dohra H."/>
            <person name="Kodani S."/>
            <person name="Yamamura H."/>
        </authorList>
    </citation>
    <scope>NUCLEOTIDE SEQUENCE [LARGE SCALE GENOMIC DNA]</scope>
    <source>
        <strain evidence="2 3">CWH03</strain>
    </source>
</reference>
<accession>A0A6A0AX77</accession>
<gene>
    <name evidence="2" type="ORF">SCWH03_37240</name>
</gene>
<organism evidence="2 3">
    <name type="scientific">Streptomyces pacificus</name>
    <dbReference type="NCBI Taxonomy" id="2705029"/>
    <lineage>
        <taxon>Bacteria</taxon>
        <taxon>Bacillati</taxon>
        <taxon>Actinomycetota</taxon>
        <taxon>Actinomycetes</taxon>
        <taxon>Kitasatosporales</taxon>
        <taxon>Streptomycetaceae</taxon>
        <taxon>Streptomyces</taxon>
    </lineage>
</organism>
<evidence type="ECO:0000256" key="1">
    <source>
        <dbReference type="SAM" id="MobiDB-lite"/>
    </source>
</evidence>
<feature type="region of interest" description="Disordered" evidence="1">
    <location>
        <begin position="34"/>
        <end position="56"/>
    </location>
</feature>
<dbReference type="EMBL" id="BLLG01000010">
    <property type="protein sequence ID" value="GFH37486.1"/>
    <property type="molecule type" value="Genomic_DNA"/>
</dbReference>
<sequence>MNRLLRVDRRGRILRCRGVPVPGRAAAQWVRGIAGRRGARNRPGRNTPEPRELIRHPPRLVDRVAESHPCVK</sequence>
<evidence type="ECO:0000313" key="2">
    <source>
        <dbReference type="EMBL" id="GFH37486.1"/>
    </source>
</evidence>
<name>A0A6A0AX77_9ACTN</name>
<evidence type="ECO:0000313" key="3">
    <source>
        <dbReference type="Proteomes" id="UP000484988"/>
    </source>
</evidence>
<dbReference type="Proteomes" id="UP000484988">
    <property type="component" value="Unassembled WGS sequence"/>
</dbReference>
<comment type="caution">
    <text evidence="2">The sequence shown here is derived from an EMBL/GenBank/DDBJ whole genome shotgun (WGS) entry which is preliminary data.</text>
</comment>
<proteinExistence type="predicted"/>
<dbReference type="AlphaFoldDB" id="A0A6A0AX77"/>
<keyword evidence="3" id="KW-1185">Reference proteome</keyword>
<protein>
    <submittedName>
        <fullName evidence="2">Uncharacterized protein</fullName>
    </submittedName>
</protein>